<organism evidence="6 7">
    <name type="scientific">Leptobrachium leishanense</name>
    <name type="common">Leishan spiny toad</name>
    <dbReference type="NCBI Taxonomy" id="445787"/>
    <lineage>
        <taxon>Eukaryota</taxon>
        <taxon>Metazoa</taxon>
        <taxon>Chordata</taxon>
        <taxon>Craniata</taxon>
        <taxon>Vertebrata</taxon>
        <taxon>Euteleostomi</taxon>
        <taxon>Amphibia</taxon>
        <taxon>Batrachia</taxon>
        <taxon>Anura</taxon>
        <taxon>Pelobatoidea</taxon>
        <taxon>Megophryidae</taxon>
        <taxon>Leptobrachium</taxon>
    </lineage>
</organism>
<dbReference type="Pfam" id="PF03024">
    <property type="entry name" value="Folate_rec"/>
    <property type="match status" value="1"/>
</dbReference>
<feature type="region of interest" description="Disordered" evidence="4">
    <location>
        <begin position="310"/>
        <end position="434"/>
    </location>
</feature>
<sequence length="463" mass="50507">MEGGREEDAGDIKTHVASLHCGQIGYSRDTASGYATSPRGQRTTIKLQIGMSALLLSLLSSCLIFSVSRASAYICLSNGKQQKLSPSVEPGLRKCQQYSSNACCSSDHFHAEPVSPFPWDQCGPLSSRCEAQISKVECMYLCSPDIAAWHNPESNSGIKELPLCSEFCDQWFEACKDDLICSGNHAANANCSQDCISYRQAFAAGSQLCDEIWGNSFRTGNKPNPCIEPQSIGSALSHEEPVSEYPNTQEGPSENQPSLSSERVKRAMPEEVIAADLDNTLEGPSGLTEFPNIPARERLRRDIYVNPIAEDVDNSQEGPSGSTDLPNVLPSDRKRRDLQSRRFFTNSNAYLDNTQEGPSGSLELHKVLPKDRRKRALEDPSATYLDNNQDGPSGSLEPQNAPSKDRTKRSNNVDPTAADPDNTEDGASGSSALQNLLPKLRARRALRERSVFLEEVEGSGSSI</sequence>
<dbReference type="GO" id="GO:0009897">
    <property type="term" value="C:external side of plasma membrane"/>
    <property type="evidence" value="ECO:0007669"/>
    <property type="project" value="TreeGrafter"/>
</dbReference>
<dbReference type="GO" id="GO:0038023">
    <property type="term" value="F:signaling receptor activity"/>
    <property type="evidence" value="ECO:0007669"/>
    <property type="project" value="TreeGrafter"/>
</dbReference>
<dbReference type="Proteomes" id="UP000694569">
    <property type="component" value="Unplaced"/>
</dbReference>
<evidence type="ECO:0000256" key="3">
    <source>
        <dbReference type="ARBA" id="ARBA00023157"/>
    </source>
</evidence>
<dbReference type="InterPro" id="IPR018143">
    <property type="entry name" value="Folate_rcpt-like"/>
</dbReference>
<reference evidence="6" key="2">
    <citation type="submission" date="2025-09" db="UniProtKB">
        <authorList>
            <consortium name="Ensembl"/>
        </authorList>
    </citation>
    <scope>IDENTIFICATION</scope>
</reference>
<dbReference type="InterPro" id="IPR004269">
    <property type="entry name" value="Folate_rcpt"/>
</dbReference>
<feature type="compositionally biased region" description="Polar residues" evidence="4">
    <location>
        <begin position="315"/>
        <end position="325"/>
    </location>
</feature>
<evidence type="ECO:0000256" key="1">
    <source>
        <dbReference type="ARBA" id="ARBA00007932"/>
    </source>
</evidence>
<dbReference type="PANTHER" id="PTHR10517">
    <property type="entry name" value="FOLATE RECEPTOR"/>
    <property type="match status" value="1"/>
</dbReference>
<protein>
    <recommendedName>
        <fullName evidence="5">Folate receptor-like domain-containing protein</fullName>
    </recommendedName>
</protein>
<dbReference type="GO" id="GO:1902444">
    <property type="term" value="F:riboflavin binding"/>
    <property type="evidence" value="ECO:0007669"/>
    <property type="project" value="TreeGrafter"/>
</dbReference>
<dbReference type="OrthoDB" id="5982417at2759"/>
<feature type="domain" description="Folate receptor-like" evidence="5">
    <location>
        <begin position="75"/>
        <end position="226"/>
    </location>
</feature>
<feature type="compositionally biased region" description="Polar residues" evidence="4">
    <location>
        <begin position="342"/>
        <end position="358"/>
    </location>
</feature>
<reference evidence="6" key="1">
    <citation type="submission" date="2025-08" db="UniProtKB">
        <authorList>
            <consortium name="Ensembl"/>
        </authorList>
    </citation>
    <scope>IDENTIFICATION</scope>
</reference>
<proteinExistence type="inferred from homology"/>
<evidence type="ECO:0000313" key="7">
    <source>
        <dbReference type="Proteomes" id="UP000694569"/>
    </source>
</evidence>
<dbReference type="GeneTree" id="ENSGT00950000183144"/>
<evidence type="ECO:0000256" key="4">
    <source>
        <dbReference type="SAM" id="MobiDB-lite"/>
    </source>
</evidence>
<feature type="compositionally biased region" description="Polar residues" evidence="4">
    <location>
        <begin position="384"/>
        <end position="402"/>
    </location>
</feature>
<dbReference type="GO" id="GO:0032217">
    <property type="term" value="F:riboflavin transmembrane transporter activity"/>
    <property type="evidence" value="ECO:0007669"/>
    <property type="project" value="TreeGrafter"/>
</dbReference>
<keyword evidence="7" id="KW-1185">Reference proteome</keyword>
<comment type="similarity">
    <text evidence="1">Belongs to the folate receptor family.</text>
</comment>
<dbReference type="AlphaFoldDB" id="A0A8C5Q4W2"/>
<keyword evidence="2" id="KW-0732">Signal</keyword>
<feature type="region of interest" description="Disordered" evidence="4">
    <location>
        <begin position="237"/>
        <end position="263"/>
    </location>
</feature>
<feature type="compositionally biased region" description="Basic and acidic residues" evidence="4">
    <location>
        <begin position="331"/>
        <end position="340"/>
    </location>
</feature>
<evidence type="ECO:0000313" key="6">
    <source>
        <dbReference type="Ensembl" id="ENSLLEP00000031941.1"/>
    </source>
</evidence>
<name>A0A8C5Q4W2_9ANUR</name>
<dbReference type="Ensembl" id="ENSLLET00000033166.1">
    <property type="protein sequence ID" value="ENSLLEP00000031941.1"/>
    <property type="gene ID" value="ENSLLEG00000020204.1"/>
</dbReference>
<dbReference type="PANTHER" id="PTHR10517:SF26">
    <property type="entry name" value="RETBINDIN"/>
    <property type="match status" value="1"/>
</dbReference>
<keyword evidence="3" id="KW-1015">Disulfide bond</keyword>
<evidence type="ECO:0000259" key="5">
    <source>
        <dbReference type="Pfam" id="PF03024"/>
    </source>
</evidence>
<feature type="compositionally biased region" description="Polar residues" evidence="4">
    <location>
        <begin position="245"/>
        <end position="261"/>
    </location>
</feature>
<accession>A0A8C5Q4W2</accession>
<evidence type="ECO:0000256" key="2">
    <source>
        <dbReference type="ARBA" id="ARBA00022729"/>
    </source>
</evidence>